<name>A0A0F9GIX9_9ZZZZ</name>
<comment type="caution">
    <text evidence="1">The sequence shown here is derived from an EMBL/GenBank/DDBJ whole genome shotgun (WGS) entry which is preliminary data.</text>
</comment>
<proteinExistence type="predicted"/>
<sequence>MQKVYDLQDRCSVKGCSGKATAWYPLLENCPSFCSEHHTPKYAEPFGCDFSGPDDFDIPVSDDEW</sequence>
<dbReference type="EMBL" id="LAZR01019993">
    <property type="protein sequence ID" value="KKL90486.1"/>
    <property type="molecule type" value="Genomic_DNA"/>
</dbReference>
<protein>
    <submittedName>
        <fullName evidence="1">Uncharacterized protein</fullName>
    </submittedName>
</protein>
<organism evidence="1">
    <name type="scientific">marine sediment metagenome</name>
    <dbReference type="NCBI Taxonomy" id="412755"/>
    <lineage>
        <taxon>unclassified sequences</taxon>
        <taxon>metagenomes</taxon>
        <taxon>ecological metagenomes</taxon>
    </lineage>
</organism>
<gene>
    <name evidence="1" type="ORF">LCGC14_1904190</name>
</gene>
<evidence type="ECO:0000313" key="1">
    <source>
        <dbReference type="EMBL" id="KKL90486.1"/>
    </source>
</evidence>
<dbReference type="AlphaFoldDB" id="A0A0F9GIX9"/>
<reference evidence="1" key="1">
    <citation type="journal article" date="2015" name="Nature">
        <title>Complex archaea that bridge the gap between prokaryotes and eukaryotes.</title>
        <authorList>
            <person name="Spang A."/>
            <person name="Saw J.H."/>
            <person name="Jorgensen S.L."/>
            <person name="Zaremba-Niedzwiedzka K."/>
            <person name="Martijn J."/>
            <person name="Lind A.E."/>
            <person name="van Eijk R."/>
            <person name="Schleper C."/>
            <person name="Guy L."/>
            <person name="Ettema T.J."/>
        </authorList>
    </citation>
    <scope>NUCLEOTIDE SEQUENCE</scope>
</reference>
<accession>A0A0F9GIX9</accession>